<dbReference type="AlphaFoldDB" id="A0A1S2N5P8"/>
<reference evidence="4 5" key="1">
    <citation type="submission" date="2014-10" db="EMBL/GenBank/DDBJ databases">
        <authorList>
            <person name="Seo M.-J."/>
            <person name="Seok Y.J."/>
            <person name="Cha I.-T."/>
        </authorList>
    </citation>
    <scope>NUCLEOTIDE SEQUENCE [LARGE SCALE GENOMIC DNA]</scope>
    <source>
        <strain evidence="4 5">NEU</strain>
    </source>
</reference>
<evidence type="ECO:0000259" key="2">
    <source>
        <dbReference type="Pfam" id="PF07589"/>
    </source>
</evidence>
<feature type="domain" description="Choice-of-anchor A" evidence="3">
    <location>
        <begin position="31"/>
        <end position="256"/>
    </location>
</feature>
<dbReference type="Proteomes" id="UP000180246">
    <property type="component" value="Unassembled WGS sequence"/>
</dbReference>
<accession>A0A1S2N5P8</accession>
<gene>
    <name evidence="4" type="ORF">LO55_2358</name>
</gene>
<feature type="domain" description="Ice-binding protein C-terminal" evidence="2">
    <location>
        <begin position="285"/>
        <end position="307"/>
    </location>
</feature>
<comment type="caution">
    <text evidence="4">The sequence shown here is derived from an EMBL/GenBank/DDBJ whole genome shotgun (WGS) entry which is preliminary data.</text>
</comment>
<sequence length="309" mass="31962">MIKLGVLLGMALAGTGAQAGVIDLGSIMGGANVYTARDFKAISSDVEGAIVAGGNVTIQNYAVNLKNKAAYAGYSIVAGGNISLTSGTIHNGQTYAGGQVSLESAATPPRSTVNPVDFASATEQFREIAAGLSLVDATGRVEREHSANKLIGSGNGVLDIFNVSADFLNGGNNWVLSGLTKDQTLIFNISGKHGAFTGGMDPLKDYNVLFNFFEAETVDVKGILGSVLAPHATVTANHGVIKGQVIADAWDSSVQVDAENYFRPVDIPGFELVNDNPPVDTPAEVPEPGTLALVMAGLAGAIAMRRRRA</sequence>
<proteinExistence type="predicted"/>
<keyword evidence="1" id="KW-0732">Signal</keyword>
<feature type="chain" id="PRO_5010273268" evidence="1">
    <location>
        <begin position="20"/>
        <end position="309"/>
    </location>
</feature>
<evidence type="ECO:0000313" key="5">
    <source>
        <dbReference type="Proteomes" id="UP000180246"/>
    </source>
</evidence>
<protein>
    <submittedName>
        <fullName evidence="4">PEP-CTERM-sorting domain protein</fullName>
    </submittedName>
</protein>
<dbReference type="RefSeq" id="WP_071361565.1">
    <property type="nucleotide sequence ID" value="NZ_JRYB01000001.1"/>
</dbReference>
<dbReference type="InterPro" id="IPR026588">
    <property type="entry name" value="Choice_anch_A"/>
</dbReference>
<dbReference type="Pfam" id="PF20597">
    <property type="entry name" value="pAdhesive_15"/>
    <property type="match status" value="1"/>
</dbReference>
<dbReference type="NCBIfam" id="TIGR04215">
    <property type="entry name" value="choice_anch_A"/>
    <property type="match status" value="1"/>
</dbReference>
<evidence type="ECO:0000256" key="1">
    <source>
        <dbReference type="SAM" id="SignalP"/>
    </source>
</evidence>
<dbReference type="InterPro" id="IPR013424">
    <property type="entry name" value="Ice-binding_C"/>
</dbReference>
<dbReference type="Pfam" id="PF07589">
    <property type="entry name" value="PEP-CTERM"/>
    <property type="match status" value="1"/>
</dbReference>
<evidence type="ECO:0000259" key="3">
    <source>
        <dbReference type="Pfam" id="PF20597"/>
    </source>
</evidence>
<feature type="signal peptide" evidence="1">
    <location>
        <begin position="1"/>
        <end position="19"/>
    </location>
</feature>
<name>A0A1S2N5P8_9BURK</name>
<organism evidence="4 5">
    <name type="scientific">Massilia timonae</name>
    <dbReference type="NCBI Taxonomy" id="47229"/>
    <lineage>
        <taxon>Bacteria</taxon>
        <taxon>Pseudomonadati</taxon>
        <taxon>Pseudomonadota</taxon>
        <taxon>Betaproteobacteria</taxon>
        <taxon>Burkholderiales</taxon>
        <taxon>Oxalobacteraceae</taxon>
        <taxon>Telluria group</taxon>
        <taxon>Massilia</taxon>
    </lineage>
</organism>
<dbReference type="EMBL" id="JRYB01000001">
    <property type="protein sequence ID" value="OIJ40389.1"/>
    <property type="molecule type" value="Genomic_DNA"/>
</dbReference>
<evidence type="ECO:0000313" key="4">
    <source>
        <dbReference type="EMBL" id="OIJ40389.1"/>
    </source>
</evidence>
<dbReference type="NCBIfam" id="TIGR02595">
    <property type="entry name" value="PEP_CTERM"/>
    <property type="match status" value="1"/>
</dbReference>